<dbReference type="Gene3D" id="1.10.510.10">
    <property type="entry name" value="Transferase(Phosphotransferase) domain 1"/>
    <property type="match status" value="1"/>
</dbReference>
<dbReference type="InterPro" id="IPR002347">
    <property type="entry name" value="SDR_fam"/>
</dbReference>
<dbReference type="InterPro" id="IPR020904">
    <property type="entry name" value="Sc_DH/Rdtase_CS"/>
</dbReference>
<comment type="similarity">
    <text evidence="1">Belongs to the short-chain dehydrogenases/reductases (SDR) family.</text>
</comment>
<keyword evidence="2" id="KW-0521">NADP</keyword>
<dbReference type="InterPro" id="IPR000719">
    <property type="entry name" value="Prot_kinase_dom"/>
</dbReference>
<keyword evidence="3" id="KW-0547">Nucleotide-binding</keyword>
<dbReference type="EMBL" id="JBANRG010000035">
    <property type="protein sequence ID" value="KAK7449631.1"/>
    <property type="molecule type" value="Genomic_DNA"/>
</dbReference>
<proteinExistence type="inferred from homology"/>
<evidence type="ECO:0000313" key="6">
    <source>
        <dbReference type="Proteomes" id="UP001498398"/>
    </source>
</evidence>
<dbReference type="SMART" id="SM00220">
    <property type="entry name" value="S_TKc"/>
    <property type="match status" value="1"/>
</dbReference>
<dbReference type="PROSITE" id="PS00107">
    <property type="entry name" value="PROTEIN_KINASE_ATP"/>
    <property type="match status" value="1"/>
</dbReference>
<keyword evidence="3" id="KW-0067">ATP-binding</keyword>
<gene>
    <name evidence="5" type="ORF">VKT23_013106</name>
</gene>
<accession>A0ABR1J3P7</accession>
<dbReference type="InterPro" id="IPR036291">
    <property type="entry name" value="NAD(P)-bd_dom_sf"/>
</dbReference>
<feature type="binding site" evidence="3">
    <location>
        <position position="59"/>
    </location>
    <ligand>
        <name>ATP</name>
        <dbReference type="ChEBI" id="CHEBI:30616"/>
    </ligand>
</feature>
<dbReference type="PROSITE" id="PS00061">
    <property type="entry name" value="ADH_SHORT"/>
    <property type="match status" value="1"/>
</dbReference>
<dbReference type="Proteomes" id="UP001498398">
    <property type="component" value="Unassembled WGS sequence"/>
</dbReference>
<evidence type="ECO:0000256" key="2">
    <source>
        <dbReference type="ARBA" id="ARBA00022857"/>
    </source>
</evidence>
<evidence type="ECO:0000256" key="1">
    <source>
        <dbReference type="ARBA" id="ARBA00006484"/>
    </source>
</evidence>
<dbReference type="Pfam" id="PF13561">
    <property type="entry name" value="adh_short_C2"/>
    <property type="match status" value="1"/>
</dbReference>
<comment type="caution">
    <text evidence="5">The sequence shown here is derived from an EMBL/GenBank/DDBJ whole genome shotgun (WGS) entry which is preliminary data.</text>
</comment>
<organism evidence="5 6">
    <name type="scientific">Marasmiellus scandens</name>
    <dbReference type="NCBI Taxonomy" id="2682957"/>
    <lineage>
        <taxon>Eukaryota</taxon>
        <taxon>Fungi</taxon>
        <taxon>Dikarya</taxon>
        <taxon>Basidiomycota</taxon>
        <taxon>Agaricomycotina</taxon>
        <taxon>Agaricomycetes</taxon>
        <taxon>Agaricomycetidae</taxon>
        <taxon>Agaricales</taxon>
        <taxon>Marasmiineae</taxon>
        <taxon>Omphalotaceae</taxon>
        <taxon>Marasmiellus</taxon>
    </lineage>
</organism>
<feature type="domain" description="Protein kinase" evidence="4">
    <location>
        <begin position="27"/>
        <end position="356"/>
    </location>
</feature>
<reference evidence="5 6" key="1">
    <citation type="submission" date="2024-01" db="EMBL/GenBank/DDBJ databases">
        <title>A draft genome for the cacao thread blight pathogen Marasmiellus scandens.</title>
        <authorList>
            <person name="Baruah I.K."/>
            <person name="Leung J."/>
            <person name="Bukari Y."/>
            <person name="Amoako-Attah I."/>
            <person name="Meinhardt L.W."/>
            <person name="Bailey B.A."/>
            <person name="Cohen S.P."/>
        </authorList>
    </citation>
    <scope>NUCLEOTIDE SEQUENCE [LARGE SCALE GENOMIC DNA]</scope>
    <source>
        <strain evidence="5 6">GH-19</strain>
    </source>
</reference>
<dbReference type="PRINTS" id="PR00081">
    <property type="entry name" value="GDHRDH"/>
</dbReference>
<evidence type="ECO:0000256" key="3">
    <source>
        <dbReference type="PROSITE-ProRule" id="PRU10141"/>
    </source>
</evidence>
<dbReference type="PANTHER" id="PTHR42760">
    <property type="entry name" value="SHORT-CHAIN DEHYDROGENASES/REDUCTASES FAMILY MEMBER"/>
    <property type="match status" value="1"/>
</dbReference>
<dbReference type="Gene3D" id="3.30.200.20">
    <property type="entry name" value="Phosphorylase Kinase, domain 1"/>
    <property type="match status" value="1"/>
</dbReference>
<keyword evidence="6" id="KW-1185">Reference proteome</keyword>
<dbReference type="InterPro" id="IPR011009">
    <property type="entry name" value="Kinase-like_dom_sf"/>
</dbReference>
<evidence type="ECO:0000259" key="4">
    <source>
        <dbReference type="PROSITE" id="PS50011"/>
    </source>
</evidence>
<dbReference type="SUPFAM" id="SSF51735">
    <property type="entry name" value="NAD(P)-binding Rossmann-fold domains"/>
    <property type="match status" value="1"/>
</dbReference>
<dbReference type="SUPFAM" id="SSF56112">
    <property type="entry name" value="Protein kinase-like (PK-like)"/>
    <property type="match status" value="1"/>
</dbReference>
<dbReference type="PANTHER" id="PTHR42760:SF121">
    <property type="entry name" value="3-OXOACYL-(ACYL-CARRIER-PROTEIN) REDUCTASE"/>
    <property type="match status" value="1"/>
</dbReference>
<dbReference type="InterPro" id="IPR017441">
    <property type="entry name" value="Protein_kinase_ATP_BS"/>
</dbReference>
<dbReference type="PRINTS" id="PR00080">
    <property type="entry name" value="SDRFAMILY"/>
</dbReference>
<name>A0ABR1J3P7_9AGAR</name>
<evidence type="ECO:0000313" key="5">
    <source>
        <dbReference type="EMBL" id="KAK7449631.1"/>
    </source>
</evidence>
<protein>
    <recommendedName>
        <fullName evidence="4">Protein kinase domain-containing protein</fullName>
    </recommendedName>
</protein>
<dbReference type="Gene3D" id="3.40.50.720">
    <property type="entry name" value="NAD(P)-binding Rossmann-like Domain"/>
    <property type="match status" value="1"/>
</dbReference>
<dbReference type="PROSITE" id="PS50011">
    <property type="entry name" value="PROTEIN_KINASE_DOM"/>
    <property type="match status" value="1"/>
</dbReference>
<sequence length="588" mass="64988">MAVASQLPLPWGQLPAYPNYKLKTNRYTILRKLGEGVSATTWLVHDPQGLPQESYLAVKILTVEATKMHEAGTTKELEIMKELKDMEDREFLSLIYDDFFECSPFGSHLCIVMSLYSSSVSALRRSSPTKALPPYMARTIIHMLVEALDQLHERRIVHTGNGEDEFELEGKFYPILKGQPIPHQYTWNTSAFEAEKMIVYLIDFSHAQRTGEQPTANCSAAPALRAPETILWSDFGPGTFELLVGRWLFEPEEGEDWGTDDDHLAKMMELTGQRFPHSMLERSKRRSQCFDDNSGNLLRIQELIPSSLETAMANYKIPGLEEEEINRAADFIRACLRFDYKGIGEAIALRLAKDGLDVAVNDISGNQENVTAVSEKIAALGRKTSVHIADVSVEDQVKKMIEGVVESHGGLDVMVANAGIVLVKPMMETEVEEWDRIFSINVRGVFLCYKYAAGQMIAQGRGGRILGASSLAGKRSGSPNYSAYCGTKFAVRGITQAAAVELGRHGITVNAYAPGVIESPMTQYMDQATQKLSNTAPGQLFDEFAKRTLVGYNGKPDDVASLVSYLASKEAHFITGQSVSINGGVFCD</sequence>